<protein>
    <recommendedName>
        <fullName evidence="3">CCHC-type domain-containing protein</fullName>
    </recommendedName>
</protein>
<dbReference type="SUPFAM" id="SSF56219">
    <property type="entry name" value="DNase I-like"/>
    <property type="match status" value="1"/>
</dbReference>
<proteinExistence type="predicted"/>
<dbReference type="GeneID" id="121501849"/>
<feature type="region of interest" description="Disordered" evidence="2">
    <location>
        <begin position="189"/>
        <end position="286"/>
    </location>
</feature>
<evidence type="ECO:0000259" key="3">
    <source>
        <dbReference type="PROSITE" id="PS50158"/>
    </source>
</evidence>
<name>A0ABM3C485_DROKI</name>
<dbReference type="InterPro" id="IPR036691">
    <property type="entry name" value="Endo/exonu/phosph_ase_sf"/>
</dbReference>
<keyword evidence="1" id="KW-0862">Zinc</keyword>
<feature type="compositionally biased region" description="Basic and acidic residues" evidence="2">
    <location>
        <begin position="189"/>
        <end position="200"/>
    </location>
</feature>
<feature type="compositionally biased region" description="Basic and acidic residues" evidence="2">
    <location>
        <begin position="150"/>
        <end position="159"/>
    </location>
</feature>
<organism evidence="4 5">
    <name type="scientific">Drosophila kikkawai</name>
    <name type="common">Fruit fly</name>
    <dbReference type="NCBI Taxonomy" id="30033"/>
    <lineage>
        <taxon>Eukaryota</taxon>
        <taxon>Metazoa</taxon>
        <taxon>Ecdysozoa</taxon>
        <taxon>Arthropoda</taxon>
        <taxon>Hexapoda</taxon>
        <taxon>Insecta</taxon>
        <taxon>Pterygota</taxon>
        <taxon>Neoptera</taxon>
        <taxon>Endopterygota</taxon>
        <taxon>Diptera</taxon>
        <taxon>Brachycera</taxon>
        <taxon>Muscomorpha</taxon>
        <taxon>Ephydroidea</taxon>
        <taxon>Drosophilidae</taxon>
        <taxon>Drosophila</taxon>
        <taxon>Sophophora</taxon>
    </lineage>
</organism>
<evidence type="ECO:0000313" key="4">
    <source>
        <dbReference type="Proteomes" id="UP001652661"/>
    </source>
</evidence>
<keyword evidence="4" id="KW-1185">Reference proteome</keyword>
<gene>
    <name evidence="5" type="primary">LOC121501849</name>
</gene>
<dbReference type="InterPro" id="IPR001878">
    <property type="entry name" value="Znf_CCHC"/>
</dbReference>
<dbReference type="PANTHER" id="PTHR33273">
    <property type="entry name" value="DOMAIN-CONTAINING PROTEIN, PUTATIVE-RELATED"/>
    <property type="match status" value="1"/>
</dbReference>
<dbReference type="Proteomes" id="UP001652661">
    <property type="component" value="Chromosome 3R"/>
</dbReference>
<keyword evidence="1" id="KW-0863">Zinc-finger</keyword>
<feature type="domain" description="CCHC-type" evidence="3">
    <location>
        <begin position="474"/>
        <end position="489"/>
    </location>
</feature>
<dbReference type="RefSeq" id="XP_041630277.1">
    <property type="nucleotide sequence ID" value="XM_041774343.2"/>
</dbReference>
<dbReference type="InterPro" id="IPR036875">
    <property type="entry name" value="Znf_CCHC_sf"/>
</dbReference>
<dbReference type="InterPro" id="IPR005135">
    <property type="entry name" value="Endo/exonuclease/phosphatase"/>
</dbReference>
<reference evidence="5" key="1">
    <citation type="submission" date="2025-08" db="UniProtKB">
        <authorList>
            <consortium name="RefSeq"/>
        </authorList>
    </citation>
    <scope>IDENTIFICATION</scope>
    <source>
        <strain evidence="5">14028-0561.14</strain>
        <tissue evidence="5">Whole fly</tissue>
    </source>
</reference>
<dbReference type="SMART" id="SM00343">
    <property type="entry name" value="ZnF_C2HC"/>
    <property type="match status" value="2"/>
</dbReference>
<evidence type="ECO:0000256" key="2">
    <source>
        <dbReference type="SAM" id="MobiDB-lite"/>
    </source>
</evidence>
<feature type="region of interest" description="Disordered" evidence="2">
    <location>
        <begin position="1"/>
        <end position="27"/>
    </location>
</feature>
<evidence type="ECO:0000313" key="5">
    <source>
        <dbReference type="RefSeq" id="XP_041630277.1"/>
    </source>
</evidence>
<dbReference type="SUPFAM" id="SSF57756">
    <property type="entry name" value="Retrovirus zinc finger-like domains"/>
    <property type="match status" value="1"/>
</dbReference>
<dbReference type="Gene3D" id="3.60.10.10">
    <property type="entry name" value="Endonuclease/exonuclease/phosphatase"/>
    <property type="match status" value="1"/>
</dbReference>
<dbReference type="Gene3D" id="4.10.60.10">
    <property type="entry name" value="Zinc finger, CCHC-type"/>
    <property type="match status" value="1"/>
</dbReference>
<dbReference type="Pfam" id="PF14529">
    <property type="entry name" value="Exo_endo_phos_2"/>
    <property type="match status" value="1"/>
</dbReference>
<feature type="region of interest" description="Disordered" evidence="2">
    <location>
        <begin position="80"/>
        <end position="163"/>
    </location>
</feature>
<feature type="compositionally biased region" description="Low complexity" evidence="2">
    <location>
        <begin position="220"/>
        <end position="233"/>
    </location>
</feature>
<dbReference type="CDD" id="cd09077">
    <property type="entry name" value="R1-I-EN"/>
    <property type="match status" value="1"/>
</dbReference>
<keyword evidence="1" id="KW-0479">Metal-binding</keyword>
<dbReference type="PROSITE" id="PS50158">
    <property type="entry name" value="ZF_CCHC"/>
    <property type="match status" value="1"/>
</dbReference>
<feature type="compositionally biased region" description="Polar residues" evidence="2">
    <location>
        <begin position="8"/>
        <end position="22"/>
    </location>
</feature>
<accession>A0ABM3C485</accession>
<evidence type="ECO:0000256" key="1">
    <source>
        <dbReference type="PROSITE-ProRule" id="PRU00047"/>
    </source>
</evidence>
<sequence>MHILGMSEKNSITPGGSHNSGNPPVGIPTVRARILEALPNTPTHPVVAVADLAATLGNAPSQKEEKNKGDAAAFRKSSLLAHSPPLVPPLAPERSAVGDPTDSAKRGRDPASPTSGTKGTLPKRSKAAQEEAIPDVEVEQEMTASGIERSAVEPEKTSEPESVCGRCSQILPAGKPVESKAQQTAVVLRKDRAVQTDPWRRVSQQDGIAGASEVPRQRRAPPAQATAPAAPRNGARKARPDAPAMPRAPERRHGSAGRPPEPEPVTAGNSWSTVVKKKPARRARPDAVVVEAPGKSYSEILALVTRREDRQLTDLGGAVTKVRRTARGNLLLEVARGSTESAESMRDSISKVLGDAAEVRALTEESKVCVFVIRNLDAITTEREIRTALAEQYQLSDGAVRIRSLRPGYGESKTAVFSLPCSMAKEVRRRGEVRIGWTRCRVREREGPPRCFRCLELGHIAIRCKSPVDKSGYCIKCGEAGHKAAACKKEPVILPASSGEADVRRGSKSRQAGKGAAQDLLTQTVREVAADVAILSEPYRVSVGGEWAKDRSGKAALWLCGGRRLRMSNILAADGFVRAEVGGYCVYSCYLAPSLPLEVFSRILDDLSSDLRGRHKVIVGGDFNAWAQEWGSVSTNARGRAVLEAFASTDVVLLNDGERHTFVRAGAASIIDLTYWEVPRKIPVQHRGPAKPTGLCTQAFTNALDGMAAEVTGGANEIANRIAATLEHACDQSMRQRGSFRGNHRPVFWWSDAIADLRATCLRARRQLTRARGTSRVAERSEVYRTARKALKTAIRDAKRNRFLQLCDEAEDDPWGGAYRMVVKWLRAGSSAPSDPVAL</sequence>
<dbReference type="PANTHER" id="PTHR33273:SF4">
    <property type="entry name" value="ENDONUCLEASE_EXONUCLEASE_PHOSPHATASE DOMAIN-CONTAINING PROTEIN"/>
    <property type="match status" value="1"/>
</dbReference>